<dbReference type="Proteomes" id="UP000887566">
    <property type="component" value="Unplaced"/>
</dbReference>
<dbReference type="AlphaFoldDB" id="A0A914V219"/>
<reference evidence="3" key="1">
    <citation type="submission" date="2022-11" db="UniProtKB">
        <authorList>
            <consortium name="WormBaseParasite"/>
        </authorList>
    </citation>
    <scope>IDENTIFICATION</scope>
</reference>
<dbReference type="WBParaSite" id="PSAMB.scaffold14633size1827.g36156.t1">
    <property type="protein sequence ID" value="PSAMB.scaffold14633size1827.g36156.t1"/>
    <property type="gene ID" value="PSAMB.scaffold14633size1827.g36156"/>
</dbReference>
<evidence type="ECO:0000313" key="2">
    <source>
        <dbReference type="Proteomes" id="UP000887566"/>
    </source>
</evidence>
<accession>A0A914V219</accession>
<evidence type="ECO:0000313" key="3">
    <source>
        <dbReference type="WBParaSite" id="PSAMB.scaffold14633size1827.g36156.t1"/>
    </source>
</evidence>
<protein>
    <submittedName>
        <fullName evidence="3">Tubby-related protein 4</fullName>
    </submittedName>
</protein>
<evidence type="ECO:0000256" key="1">
    <source>
        <dbReference type="SAM" id="MobiDB-lite"/>
    </source>
</evidence>
<sequence>RLSGNGEYLALAATSSADDSGNKRAQCVNQLFLFNGQGVCLQVVAVPVSSDKRLTAFTWAHDDQVVVLAAGGDVAVGRVVHTVPPLFLLASYRVWGLLGGGNEAVESLPLPTREKAMVLAHNDHIIQCRIPAPRQLCRSVCHPSCWRWYCTIRPVPRKAQTYMLCMEHMGGLVPVLIGRQINRLLPEFEIRLPKPSPNYRAQSASRSRSRTPDSIGITADVEDKTPDSPFQRSNLQRNSVWRRSKRQLRAIVHRAQQHAQGSSSAKYEEKLVQVTSNVWCTRFKVTGMSPSVLPPYLGQ</sequence>
<keyword evidence="2" id="KW-1185">Reference proteome</keyword>
<proteinExistence type="predicted"/>
<feature type="region of interest" description="Disordered" evidence="1">
    <location>
        <begin position="196"/>
        <end position="234"/>
    </location>
</feature>
<name>A0A914V219_9BILA</name>
<organism evidence="2 3">
    <name type="scientific">Plectus sambesii</name>
    <dbReference type="NCBI Taxonomy" id="2011161"/>
    <lineage>
        <taxon>Eukaryota</taxon>
        <taxon>Metazoa</taxon>
        <taxon>Ecdysozoa</taxon>
        <taxon>Nematoda</taxon>
        <taxon>Chromadorea</taxon>
        <taxon>Plectida</taxon>
        <taxon>Plectina</taxon>
        <taxon>Plectoidea</taxon>
        <taxon>Plectidae</taxon>
        <taxon>Plectus</taxon>
    </lineage>
</organism>